<organism evidence="3">
    <name type="scientific">Drosophila sechellia</name>
    <name type="common">Fruit fly</name>
    <dbReference type="NCBI Taxonomy" id="7238"/>
    <lineage>
        <taxon>Eukaryota</taxon>
        <taxon>Metazoa</taxon>
        <taxon>Ecdysozoa</taxon>
        <taxon>Arthropoda</taxon>
        <taxon>Hexapoda</taxon>
        <taxon>Insecta</taxon>
        <taxon>Pterygota</taxon>
        <taxon>Neoptera</taxon>
        <taxon>Endopterygota</taxon>
        <taxon>Diptera</taxon>
        <taxon>Brachycera</taxon>
        <taxon>Muscomorpha</taxon>
        <taxon>Ephydroidea</taxon>
        <taxon>Drosophilidae</taxon>
        <taxon>Drosophila</taxon>
        <taxon>Sophophora</taxon>
    </lineage>
</organism>
<dbReference type="EMBL" id="CH480819">
    <property type="protein sequence ID" value="EDW52945.1"/>
    <property type="molecule type" value="Genomic_DNA"/>
</dbReference>
<gene>
    <name evidence="2" type="primary">Dsec\GM12486</name>
    <name evidence="2" type="ORF">Dsec_GM12486</name>
</gene>
<evidence type="ECO:0000313" key="3">
    <source>
        <dbReference type="Proteomes" id="UP000001292"/>
    </source>
</evidence>
<protein>
    <submittedName>
        <fullName evidence="2">GM12486</fullName>
    </submittedName>
</protein>
<feature type="compositionally biased region" description="Basic residues" evidence="1">
    <location>
        <begin position="134"/>
        <end position="144"/>
    </location>
</feature>
<feature type="compositionally biased region" description="Basic residues" evidence="1">
    <location>
        <begin position="163"/>
        <end position="179"/>
    </location>
</feature>
<feature type="compositionally biased region" description="Polar residues" evidence="1">
    <location>
        <begin position="40"/>
        <end position="61"/>
    </location>
</feature>
<dbReference type="HOGENOM" id="CLU_906952_0_0_1"/>
<feature type="region of interest" description="Disordered" evidence="1">
    <location>
        <begin position="38"/>
        <end position="61"/>
    </location>
</feature>
<name>B4I0B4_DROSE</name>
<feature type="compositionally biased region" description="Basic and acidic residues" evidence="1">
    <location>
        <begin position="113"/>
        <end position="133"/>
    </location>
</feature>
<dbReference type="Proteomes" id="UP000001292">
    <property type="component" value="Unassembled WGS sequence"/>
</dbReference>
<dbReference type="STRING" id="7238.B4I0B4"/>
<dbReference type="AlphaFoldDB" id="B4I0B4"/>
<proteinExistence type="predicted"/>
<accession>B4I0B4</accession>
<feature type="region of interest" description="Disordered" evidence="1">
    <location>
        <begin position="103"/>
        <end position="179"/>
    </location>
</feature>
<reference evidence="2 3" key="1">
    <citation type="journal article" date="2007" name="Nature">
        <title>Evolution of genes and genomes on the Drosophila phylogeny.</title>
        <authorList>
            <consortium name="Drosophila 12 Genomes Consortium"/>
            <person name="Clark A.G."/>
            <person name="Eisen M.B."/>
            <person name="Smith D.R."/>
            <person name="Bergman C.M."/>
            <person name="Oliver B."/>
            <person name="Markow T.A."/>
            <person name="Kaufman T.C."/>
            <person name="Kellis M."/>
            <person name="Gelbart W."/>
            <person name="Iyer V.N."/>
            <person name="Pollard D.A."/>
            <person name="Sackton T.B."/>
            <person name="Larracuente A.M."/>
            <person name="Singh N.D."/>
            <person name="Abad J.P."/>
            <person name="Abt D.N."/>
            <person name="Adryan B."/>
            <person name="Aguade M."/>
            <person name="Akashi H."/>
            <person name="Anderson W.W."/>
            <person name="Aquadro C.F."/>
            <person name="Ardell D.H."/>
            <person name="Arguello R."/>
            <person name="Artieri C.G."/>
            <person name="Barbash D.A."/>
            <person name="Barker D."/>
            <person name="Barsanti P."/>
            <person name="Batterham P."/>
            <person name="Batzoglou S."/>
            <person name="Begun D."/>
            <person name="Bhutkar A."/>
            <person name="Blanco E."/>
            <person name="Bosak S.A."/>
            <person name="Bradley R.K."/>
            <person name="Brand A.D."/>
            <person name="Brent M.R."/>
            <person name="Brooks A.N."/>
            <person name="Brown R.H."/>
            <person name="Butlin R.K."/>
            <person name="Caggese C."/>
            <person name="Calvi B.R."/>
            <person name="Bernardo de Carvalho A."/>
            <person name="Caspi A."/>
            <person name="Castrezana S."/>
            <person name="Celniker S.E."/>
            <person name="Chang J.L."/>
            <person name="Chapple C."/>
            <person name="Chatterji S."/>
            <person name="Chinwalla A."/>
            <person name="Civetta A."/>
            <person name="Clifton S.W."/>
            <person name="Comeron J.M."/>
            <person name="Costello J.C."/>
            <person name="Coyne J.A."/>
            <person name="Daub J."/>
            <person name="David R.G."/>
            <person name="Delcher A.L."/>
            <person name="Delehaunty K."/>
            <person name="Do C.B."/>
            <person name="Ebling H."/>
            <person name="Edwards K."/>
            <person name="Eickbush T."/>
            <person name="Evans J.D."/>
            <person name="Filipski A."/>
            <person name="Findeiss S."/>
            <person name="Freyhult E."/>
            <person name="Fulton L."/>
            <person name="Fulton R."/>
            <person name="Garcia A.C."/>
            <person name="Gardiner A."/>
            <person name="Garfield D.A."/>
            <person name="Garvin B.E."/>
            <person name="Gibson G."/>
            <person name="Gilbert D."/>
            <person name="Gnerre S."/>
            <person name="Godfrey J."/>
            <person name="Good R."/>
            <person name="Gotea V."/>
            <person name="Gravely B."/>
            <person name="Greenberg A.J."/>
            <person name="Griffiths-Jones S."/>
            <person name="Gross S."/>
            <person name="Guigo R."/>
            <person name="Gustafson E.A."/>
            <person name="Haerty W."/>
            <person name="Hahn M.W."/>
            <person name="Halligan D.L."/>
            <person name="Halpern A.L."/>
            <person name="Halter G.M."/>
            <person name="Han M.V."/>
            <person name="Heger A."/>
            <person name="Hillier L."/>
            <person name="Hinrichs A.S."/>
            <person name="Holmes I."/>
            <person name="Hoskins R.A."/>
            <person name="Hubisz M.J."/>
            <person name="Hultmark D."/>
            <person name="Huntley M.A."/>
            <person name="Jaffe D.B."/>
            <person name="Jagadeeshan S."/>
            <person name="Jeck W.R."/>
            <person name="Johnson J."/>
            <person name="Jones C.D."/>
            <person name="Jordan W.C."/>
            <person name="Karpen G.H."/>
            <person name="Kataoka E."/>
            <person name="Keightley P.D."/>
            <person name="Kheradpour P."/>
            <person name="Kirkness E.F."/>
            <person name="Koerich L.B."/>
            <person name="Kristiansen K."/>
            <person name="Kudrna D."/>
            <person name="Kulathinal R.J."/>
            <person name="Kumar S."/>
            <person name="Kwok R."/>
            <person name="Lander E."/>
            <person name="Langley C.H."/>
            <person name="Lapoint R."/>
            <person name="Lazzaro B.P."/>
            <person name="Lee S.J."/>
            <person name="Levesque L."/>
            <person name="Li R."/>
            <person name="Lin C.F."/>
            <person name="Lin M.F."/>
            <person name="Lindblad-Toh K."/>
            <person name="Llopart A."/>
            <person name="Long M."/>
            <person name="Low L."/>
            <person name="Lozovsky E."/>
            <person name="Lu J."/>
            <person name="Luo M."/>
            <person name="Machado C.A."/>
            <person name="Makalowski W."/>
            <person name="Marzo M."/>
            <person name="Matsuda M."/>
            <person name="Matzkin L."/>
            <person name="McAllister B."/>
            <person name="McBride C.S."/>
            <person name="McKernan B."/>
            <person name="McKernan K."/>
            <person name="Mendez-Lago M."/>
            <person name="Minx P."/>
            <person name="Mollenhauer M.U."/>
            <person name="Montooth K."/>
            <person name="Mount S.M."/>
            <person name="Mu X."/>
            <person name="Myers E."/>
            <person name="Negre B."/>
            <person name="Newfeld S."/>
            <person name="Nielsen R."/>
            <person name="Noor M.A."/>
            <person name="O'Grady P."/>
            <person name="Pachter L."/>
            <person name="Papaceit M."/>
            <person name="Parisi M.J."/>
            <person name="Parisi M."/>
            <person name="Parts L."/>
            <person name="Pedersen J.S."/>
            <person name="Pesole G."/>
            <person name="Phillippy A.M."/>
            <person name="Ponting C.P."/>
            <person name="Pop M."/>
            <person name="Porcelli D."/>
            <person name="Powell J.R."/>
            <person name="Prohaska S."/>
            <person name="Pruitt K."/>
            <person name="Puig M."/>
            <person name="Quesneville H."/>
            <person name="Ram K.R."/>
            <person name="Rand D."/>
            <person name="Rasmussen M.D."/>
            <person name="Reed L.K."/>
            <person name="Reenan R."/>
            <person name="Reily A."/>
            <person name="Remington K.A."/>
            <person name="Rieger T.T."/>
            <person name="Ritchie M.G."/>
            <person name="Robin C."/>
            <person name="Rogers Y.H."/>
            <person name="Rohde C."/>
            <person name="Rozas J."/>
            <person name="Rubenfield M.J."/>
            <person name="Ruiz A."/>
            <person name="Russo S."/>
            <person name="Salzberg S.L."/>
            <person name="Sanchez-Gracia A."/>
            <person name="Saranga D.J."/>
            <person name="Sato H."/>
            <person name="Schaeffer S.W."/>
            <person name="Schatz M.C."/>
            <person name="Schlenke T."/>
            <person name="Schwartz R."/>
            <person name="Segarra C."/>
            <person name="Singh R.S."/>
            <person name="Sirot L."/>
            <person name="Sirota M."/>
            <person name="Sisneros N.B."/>
            <person name="Smith C.D."/>
            <person name="Smith T.F."/>
            <person name="Spieth J."/>
            <person name="Stage D.E."/>
            <person name="Stark A."/>
            <person name="Stephan W."/>
            <person name="Strausberg R.L."/>
            <person name="Strempel S."/>
            <person name="Sturgill D."/>
            <person name="Sutton G."/>
            <person name="Sutton G.G."/>
            <person name="Tao W."/>
            <person name="Teichmann S."/>
            <person name="Tobari Y.N."/>
            <person name="Tomimura Y."/>
            <person name="Tsolas J.M."/>
            <person name="Valente V.L."/>
            <person name="Venter E."/>
            <person name="Venter J.C."/>
            <person name="Vicario S."/>
            <person name="Vieira F.G."/>
            <person name="Vilella A.J."/>
            <person name="Villasante A."/>
            <person name="Walenz B."/>
            <person name="Wang J."/>
            <person name="Wasserman M."/>
            <person name="Watts T."/>
            <person name="Wilson D."/>
            <person name="Wilson R.K."/>
            <person name="Wing R.A."/>
            <person name="Wolfner M.F."/>
            <person name="Wong A."/>
            <person name="Wong G.K."/>
            <person name="Wu C.I."/>
            <person name="Wu G."/>
            <person name="Yamamoto D."/>
            <person name="Yang H.P."/>
            <person name="Yang S.P."/>
            <person name="Yorke J.A."/>
            <person name="Yoshida K."/>
            <person name="Zdobnov E."/>
            <person name="Zhang P."/>
            <person name="Zhang Y."/>
            <person name="Zimin A.V."/>
            <person name="Baldwin J."/>
            <person name="Abdouelleil A."/>
            <person name="Abdulkadir J."/>
            <person name="Abebe A."/>
            <person name="Abera B."/>
            <person name="Abreu J."/>
            <person name="Acer S.C."/>
            <person name="Aftuck L."/>
            <person name="Alexander A."/>
            <person name="An P."/>
            <person name="Anderson E."/>
            <person name="Anderson S."/>
            <person name="Arachi H."/>
            <person name="Azer M."/>
            <person name="Bachantsang P."/>
            <person name="Barry A."/>
            <person name="Bayul T."/>
            <person name="Berlin A."/>
            <person name="Bessette D."/>
            <person name="Bloom T."/>
            <person name="Blye J."/>
            <person name="Boguslavskiy L."/>
            <person name="Bonnet C."/>
            <person name="Boukhgalter B."/>
            <person name="Bourzgui I."/>
            <person name="Brown A."/>
            <person name="Cahill P."/>
            <person name="Channer S."/>
            <person name="Cheshatsang Y."/>
            <person name="Chuda L."/>
            <person name="Citroen M."/>
            <person name="Collymore A."/>
            <person name="Cooke P."/>
            <person name="Costello M."/>
            <person name="D'Aco K."/>
            <person name="Daza R."/>
            <person name="De Haan G."/>
            <person name="DeGray S."/>
            <person name="DeMaso C."/>
            <person name="Dhargay N."/>
            <person name="Dooley K."/>
            <person name="Dooley E."/>
            <person name="Doricent M."/>
            <person name="Dorje P."/>
            <person name="Dorjee K."/>
            <person name="Dupes A."/>
            <person name="Elong R."/>
            <person name="Falk J."/>
            <person name="Farina A."/>
            <person name="Faro S."/>
            <person name="Ferguson D."/>
            <person name="Fisher S."/>
            <person name="Foley C.D."/>
            <person name="Franke A."/>
            <person name="Friedrich D."/>
            <person name="Gadbois L."/>
            <person name="Gearin G."/>
            <person name="Gearin C.R."/>
            <person name="Giannoukos G."/>
            <person name="Goode T."/>
            <person name="Graham J."/>
            <person name="Grandbois E."/>
            <person name="Grewal S."/>
            <person name="Gyaltsen K."/>
            <person name="Hafez N."/>
            <person name="Hagos B."/>
            <person name="Hall J."/>
            <person name="Henson C."/>
            <person name="Hollinger A."/>
            <person name="Honan T."/>
            <person name="Huard M.D."/>
            <person name="Hughes L."/>
            <person name="Hurhula B."/>
            <person name="Husby M.E."/>
            <person name="Kamat A."/>
            <person name="Kanga B."/>
            <person name="Kashin S."/>
            <person name="Khazanovich D."/>
            <person name="Kisner P."/>
            <person name="Lance K."/>
            <person name="Lara M."/>
            <person name="Lee W."/>
            <person name="Lennon N."/>
            <person name="Letendre F."/>
            <person name="LeVine R."/>
            <person name="Lipovsky A."/>
            <person name="Liu X."/>
            <person name="Liu J."/>
            <person name="Liu S."/>
            <person name="Lokyitsang T."/>
            <person name="Lokyitsang Y."/>
            <person name="Lubonja R."/>
            <person name="Lui A."/>
            <person name="MacDonald P."/>
            <person name="Magnisalis V."/>
            <person name="Maru K."/>
            <person name="Matthews C."/>
            <person name="McCusker W."/>
            <person name="McDonough S."/>
            <person name="Mehta T."/>
            <person name="Meldrim J."/>
            <person name="Meneus L."/>
            <person name="Mihai O."/>
            <person name="Mihalev A."/>
            <person name="Mihova T."/>
            <person name="Mittelman R."/>
            <person name="Mlenga V."/>
            <person name="Montmayeur A."/>
            <person name="Mulrain L."/>
            <person name="Navidi A."/>
            <person name="Naylor J."/>
            <person name="Negash T."/>
            <person name="Nguyen T."/>
            <person name="Nguyen N."/>
            <person name="Nicol R."/>
            <person name="Norbu C."/>
            <person name="Norbu N."/>
            <person name="Novod N."/>
            <person name="O'Neill B."/>
            <person name="Osman S."/>
            <person name="Markiewicz E."/>
            <person name="Oyono O.L."/>
            <person name="Patti C."/>
            <person name="Phunkhang P."/>
            <person name="Pierre F."/>
            <person name="Priest M."/>
            <person name="Raghuraman S."/>
            <person name="Rege F."/>
            <person name="Reyes R."/>
            <person name="Rise C."/>
            <person name="Rogov P."/>
            <person name="Ross K."/>
            <person name="Ryan E."/>
            <person name="Settipalli S."/>
            <person name="Shea T."/>
            <person name="Sherpa N."/>
            <person name="Shi L."/>
            <person name="Shih D."/>
            <person name="Sparrow T."/>
            <person name="Spaulding J."/>
            <person name="Stalker J."/>
            <person name="Stange-Thomann N."/>
            <person name="Stavropoulos S."/>
            <person name="Stone C."/>
            <person name="Strader C."/>
            <person name="Tesfaye S."/>
            <person name="Thomson T."/>
            <person name="Thoulutsang Y."/>
            <person name="Thoulutsang D."/>
            <person name="Topham K."/>
            <person name="Topping I."/>
            <person name="Tsamla T."/>
            <person name="Vassiliev H."/>
            <person name="Vo A."/>
            <person name="Wangchuk T."/>
            <person name="Wangdi T."/>
            <person name="Weiand M."/>
            <person name="Wilkinson J."/>
            <person name="Wilson A."/>
            <person name="Yadav S."/>
            <person name="Young G."/>
            <person name="Yu Q."/>
            <person name="Zembek L."/>
            <person name="Zhong D."/>
            <person name="Zimmer A."/>
            <person name="Zwirko Z."/>
            <person name="Jaffe D.B."/>
            <person name="Alvarez P."/>
            <person name="Brockman W."/>
            <person name="Butler J."/>
            <person name="Chin C."/>
            <person name="Gnerre S."/>
            <person name="Grabherr M."/>
            <person name="Kleber M."/>
            <person name="Mauceli E."/>
            <person name="MacCallum I."/>
        </authorList>
    </citation>
    <scope>NUCLEOTIDE SEQUENCE [LARGE SCALE GENOMIC DNA]</scope>
    <source>
        <strain evidence="3">Rob3c / Tucson 14021-0248.25</strain>
    </source>
</reference>
<keyword evidence="3" id="KW-1185">Reference proteome</keyword>
<sequence>MFVRRFGNGSLSHHFAFQRRYLAKNSMWDLKSIGMRSKQDGVTGNLKEQQQSATPVSSNMPDMQNAQFYRISARKLSEAQKLPNVGAYVRSIAADGKSLRDVLGRHGSSGAGAREELPQAAWRHQDGRDDHRHDVRRHARHQGPGHRDLGAGCGRGHPLPRPLHSRVPKGSARRRWRHRAPARGSLLAAADRRGAHQVPGAAAVPRMGRARRPAPARGHHVEQHAHHPAPNVAVRRRRHRAESRQQVRQGVLGWCAQEQVLGVRLRGQHGPDRQAASGGCHHLLQHLSRRQGLPFRLTPAWIGRRTL</sequence>
<evidence type="ECO:0000256" key="1">
    <source>
        <dbReference type="SAM" id="MobiDB-lite"/>
    </source>
</evidence>
<evidence type="ECO:0000313" key="2">
    <source>
        <dbReference type="EMBL" id="EDW52945.1"/>
    </source>
</evidence>